<feature type="transmembrane region" description="Helical" evidence="2">
    <location>
        <begin position="171"/>
        <end position="189"/>
    </location>
</feature>
<feature type="transmembrane region" description="Helical" evidence="2">
    <location>
        <begin position="1305"/>
        <end position="1323"/>
    </location>
</feature>
<dbReference type="PROSITE" id="PS50022">
    <property type="entry name" value="FA58C_3"/>
    <property type="match status" value="1"/>
</dbReference>
<protein>
    <submittedName>
        <fullName evidence="4">DUF3367 domain-containing protein</fullName>
    </submittedName>
</protein>
<dbReference type="InterPro" id="IPR021798">
    <property type="entry name" value="AftD_N"/>
</dbReference>
<feature type="transmembrane region" description="Helical" evidence="2">
    <location>
        <begin position="475"/>
        <end position="496"/>
    </location>
</feature>
<dbReference type="Gene3D" id="2.60.120.260">
    <property type="entry name" value="Galactose-binding domain-like"/>
    <property type="match status" value="1"/>
</dbReference>
<keyword evidence="2" id="KW-0472">Membrane</keyword>
<feature type="transmembrane region" description="Helical" evidence="2">
    <location>
        <begin position="201"/>
        <end position="225"/>
    </location>
</feature>
<evidence type="ECO:0000256" key="1">
    <source>
        <dbReference type="SAM" id="MobiDB-lite"/>
    </source>
</evidence>
<proteinExistence type="predicted"/>
<organism evidence="4 5">
    <name type="scientific">Nocardioides zhouii</name>
    <dbReference type="NCBI Taxonomy" id="1168729"/>
    <lineage>
        <taxon>Bacteria</taxon>
        <taxon>Bacillati</taxon>
        <taxon>Actinomycetota</taxon>
        <taxon>Actinomycetes</taxon>
        <taxon>Propionibacteriales</taxon>
        <taxon>Nocardioidaceae</taxon>
        <taxon>Nocardioides</taxon>
    </lineage>
</organism>
<feature type="region of interest" description="Disordered" evidence="1">
    <location>
        <begin position="782"/>
        <end position="807"/>
    </location>
</feature>
<dbReference type="EMBL" id="SDWV01000010">
    <property type="protein sequence ID" value="RYC10852.1"/>
    <property type="molecule type" value="Genomic_DNA"/>
</dbReference>
<gene>
    <name evidence="4" type="ORF">EUA94_11645</name>
</gene>
<feature type="transmembrane region" description="Helical" evidence="2">
    <location>
        <begin position="364"/>
        <end position="382"/>
    </location>
</feature>
<feature type="transmembrane region" description="Helical" evidence="2">
    <location>
        <begin position="257"/>
        <end position="283"/>
    </location>
</feature>
<dbReference type="Pfam" id="PF11847">
    <property type="entry name" value="GT-C_AftD"/>
    <property type="match status" value="1"/>
</dbReference>
<dbReference type="GO" id="GO:0016740">
    <property type="term" value="F:transferase activity"/>
    <property type="evidence" value="ECO:0007669"/>
    <property type="project" value="InterPro"/>
</dbReference>
<keyword evidence="2" id="KW-1133">Transmembrane helix</keyword>
<reference evidence="4 5" key="1">
    <citation type="submission" date="2019-01" db="EMBL/GenBank/DDBJ databases">
        <title>Novel species of Nocardioides.</title>
        <authorList>
            <person name="Liu Q."/>
            <person name="X Y.-H."/>
        </authorList>
    </citation>
    <scope>NUCLEOTIDE SEQUENCE [LARGE SCALE GENOMIC DNA]</scope>
    <source>
        <strain evidence="4 5">HLT2-9</strain>
    </source>
</reference>
<feature type="transmembrane region" description="Helical" evidence="2">
    <location>
        <begin position="394"/>
        <end position="418"/>
    </location>
</feature>
<dbReference type="Pfam" id="PF24607">
    <property type="entry name" value="CBM_AftD"/>
    <property type="match status" value="2"/>
</dbReference>
<feature type="compositionally biased region" description="Low complexity" evidence="1">
    <location>
        <begin position="782"/>
        <end position="800"/>
    </location>
</feature>
<evidence type="ECO:0000313" key="4">
    <source>
        <dbReference type="EMBL" id="RYC10852.1"/>
    </source>
</evidence>
<evidence type="ECO:0000313" key="5">
    <source>
        <dbReference type="Proteomes" id="UP000291101"/>
    </source>
</evidence>
<dbReference type="InterPro" id="IPR008979">
    <property type="entry name" value="Galactose-bd-like_sf"/>
</dbReference>
<comment type="caution">
    <text evidence="4">The sequence shown here is derived from an EMBL/GenBank/DDBJ whole genome shotgun (WGS) entry which is preliminary data.</text>
</comment>
<evidence type="ECO:0000259" key="3">
    <source>
        <dbReference type="PROSITE" id="PS50022"/>
    </source>
</evidence>
<feature type="transmembrane region" description="Helical" evidence="2">
    <location>
        <begin position="295"/>
        <end position="319"/>
    </location>
</feature>
<sequence>MAPGQWRLCPTALPAHARARAEEPLRRVALRGHGRRRPALVRVAAARRGPRHHCSLQPSLGARAPPHPDPAGGDDVESGDRPAPSLTTFRLRLVAGCVALLALAFAQLPGYLLFDTKFDLVVDPWHYLSRALHMWDSNGAIGQLQNQAYGYLWPMGPFFGVGQLLDIPGWALQRLFMALVMCVAFTGAAKVCKALGVRSDVACLVAGFAYALSPRMVTTVGTISIESWPSALAPWVLLPLIKGAAEGSPRRAAALSALAVGMVGGVNATASFGVIPVAAIWLLTRQPGPRRRALMVWWVLFTALATLWWLGPLFFLGFYSPPFLDFIEASALTTTPTSLFDALRGVSHWVPYIDARWQAGRDLISVPTLILNSGILLMLGIAGMAHRRNPHRVFLVLSLLLGLFMVGLGHTGALQGWFAGPLQSALDGPLAAARNVHKFDPVVRLPMVLGIAFLLEALTAREYWARTRSGALRPLTYASLSVLAVIAVAGAAAPAVQGRMAPLGAINEVPGYWEEAGAWLDGQGDEAVALMSPGVGVAQFVWGTPNDEPLEFLVEEGRFGVRSNIPFVPPGNIRYLDAVEERLAQGRPSAGLAPYLARAGVRFLVVRNDVIKAPDIPDTVLLHQALEQSPGIVRQKGFGPNLGSEPYLLTGEDRNVINGGWQTNYQAIEIFEVTTGGPGAVAADTLPVVVGGPESLLSLADAGLLDEQPTVLATDADAGAAPTGPVILTDGYRDRERYYGQLHDGYSATTLPEDPRRSSNAVKDLYVNAGDDRWRTRATTLGAASVTSSSAMSDSSAPGGARPGESAFAAIDGDLDTAWASQPGATRRPSWTLALDEPQEIDSVELDAGNDAPESQTLRVVTQAGSTQEFSLGAGDSRTVALPPGETRWLRLETSGQATGLQARIAEIRVPGVTARKELVLPTVPDAWGSPEAVLLEAALDARTGCVDVDLSVRCQEGRDRTGEEETGFARRFELPEAATYRAQLWVRPGRGRPVEEELLRDFPVSVTSSSQAVPDARASGFAALDGNDGTTWLASRSDGAPTLEARWVGRTLVRGIDLTVSPDAAARAPRRVLVSWRGGSTEVELDADGRARFDPVRTDFVSIRILTSDLTSSIGFDKSVTSLAAGISDLTILGAPFTSLTPSATARLLPCGSGPDVVVDGVEHPTRLTVSPAQVYDGDEVPATLCGGASLPLAAGEHQVTVDNTDVFTATRMTLVSPDYRPGTSTAVPWESSDADSRTAEPPAGADVLAFRENGNHGWRGAQDGEDLTAVRIDGWQQGWLLDETASGPVTETYGPERLYRSGLLVGALTLIGLLALVLFWWRRPPSSPAAPVGTRILSGGTWTILTTVSLGLIAGWPGAVLALTGVLAVRRWGAPGDAWSWTAGLLVLGAAVYYAFHAWGAADGWGGTRLLPQLAVLLAMVLVVSSAARPSERSRIAGSSTKR</sequence>
<feature type="transmembrane region" description="Helical" evidence="2">
    <location>
        <begin position="91"/>
        <end position="114"/>
    </location>
</feature>
<dbReference type="InterPro" id="IPR056997">
    <property type="entry name" value="CBM_AftD"/>
</dbReference>
<feature type="transmembrane region" description="Helical" evidence="2">
    <location>
        <begin position="1343"/>
        <end position="1368"/>
    </location>
</feature>
<dbReference type="SUPFAM" id="SSF49785">
    <property type="entry name" value="Galactose-binding domain-like"/>
    <property type="match status" value="1"/>
</dbReference>
<feature type="transmembrane region" description="Helical" evidence="2">
    <location>
        <begin position="1380"/>
        <end position="1400"/>
    </location>
</feature>
<keyword evidence="2" id="KW-0812">Transmembrane</keyword>
<dbReference type="Proteomes" id="UP000291101">
    <property type="component" value="Unassembled WGS sequence"/>
</dbReference>
<dbReference type="OrthoDB" id="5242711at2"/>
<name>A0A4Q2SY10_9ACTN</name>
<evidence type="ECO:0000256" key="2">
    <source>
        <dbReference type="SAM" id="Phobius"/>
    </source>
</evidence>
<feature type="domain" description="F5/8 type C" evidence="3">
    <location>
        <begin position="776"/>
        <end position="941"/>
    </location>
</feature>
<feature type="region of interest" description="Disordered" evidence="1">
    <location>
        <begin position="46"/>
        <end position="81"/>
    </location>
</feature>
<keyword evidence="5" id="KW-1185">Reference proteome</keyword>
<dbReference type="InterPro" id="IPR000421">
    <property type="entry name" value="FA58C"/>
</dbReference>
<accession>A0A4Q2SY10</accession>